<reference evidence="6" key="1">
    <citation type="submission" date="2020-08" db="EMBL/GenBank/DDBJ databases">
        <title>Genome public.</title>
        <authorList>
            <person name="Liu C."/>
            <person name="Sun Q."/>
        </authorList>
    </citation>
    <scope>NUCLEOTIDE SEQUENCE</scope>
    <source>
        <strain evidence="6">H8</strain>
    </source>
</reference>
<dbReference type="GO" id="GO:0046872">
    <property type="term" value="F:metal ion binding"/>
    <property type="evidence" value="ECO:0007669"/>
    <property type="project" value="UniProtKB-KW"/>
</dbReference>
<feature type="binding site" evidence="4">
    <location>
        <begin position="3"/>
        <end position="7"/>
    </location>
    <ligand>
        <name>ATP</name>
        <dbReference type="ChEBI" id="CHEBI:30616"/>
    </ligand>
</feature>
<comment type="catalytic activity">
    <reaction evidence="5">
        <text>(6S)-5-formyl-5,6,7,8-tetrahydrofolate + ATP = (6R)-5,10-methenyltetrahydrofolate + ADP + phosphate</text>
        <dbReference type="Rhea" id="RHEA:10488"/>
        <dbReference type="ChEBI" id="CHEBI:30616"/>
        <dbReference type="ChEBI" id="CHEBI:43474"/>
        <dbReference type="ChEBI" id="CHEBI:57455"/>
        <dbReference type="ChEBI" id="CHEBI:57457"/>
        <dbReference type="ChEBI" id="CHEBI:456216"/>
        <dbReference type="EC" id="6.3.3.2"/>
    </reaction>
</comment>
<evidence type="ECO:0000256" key="2">
    <source>
        <dbReference type="ARBA" id="ARBA00022741"/>
    </source>
</evidence>
<feature type="binding site" evidence="4">
    <location>
        <begin position="128"/>
        <end position="136"/>
    </location>
    <ligand>
        <name>ATP</name>
        <dbReference type="ChEBI" id="CHEBI:30616"/>
    </ligand>
</feature>
<keyword evidence="2 4" id="KW-0547">Nucleotide-binding</keyword>
<dbReference type="InterPro" id="IPR024185">
    <property type="entry name" value="FTHF_cligase-like_sf"/>
</dbReference>
<sequence>MTKQQLRAENLKKRALIENKAAFDKAICQTLFAQPFYKNAKTVMTYLSYNGEPDTLNLATVMLAGGKTVCAPVCRGEGQMDAYLFRSFAELKPSKMGILEPFGTAFVPPEQIDLVLVPGCGFNSRGHRLGYGGGYYDRFLLRTGAVTCGLFYGLLKTDFQEEPTDIPLNVIITEEALYAF</sequence>
<evidence type="ECO:0000256" key="3">
    <source>
        <dbReference type="ARBA" id="ARBA00022840"/>
    </source>
</evidence>
<dbReference type="RefSeq" id="WP_249313494.1">
    <property type="nucleotide sequence ID" value="NZ_JACRSU010000004.1"/>
</dbReference>
<evidence type="ECO:0000256" key="4">
    <source>
        <dbReference type="PIRSR" id="PIRSR006806-1"/>
    </source>
</evidence>
<dbReference type="GO" id="GO:0009396">
    <property type="term" value="P:folic acid-containing compound biosynthetic process"/>
    <property type="evidence" value="ECO:0007669"/>
    <property type="project" value="TreeGrafter"/>
</dbReference>
<protein>
    <recommendedName>
        <fullName evidence="5">5-formyltetrahydrofolate cyclo-ligase</fullName>
        <ecNumber evidence="5">6.3.3.2</ecNumber>
    </recommendedName>
</protein>
<feature type="binding site" evidence="4">
    <location>
        <position position="52"/>
    </location>
    <ligand>
        <name>substrate</name>
    </ligand>
</feature>
<dbReference type="AlphaFoldDB" id="A0A926I021"/>
<organism evidence="6 7">
    <name type="scientific">Congzhengia minquanensis</name>
    <dbReference type="NCBI Taxonomy" id="2763657"/>
    <lineage>
        <taxon>Bacteria</taxon>
        <taxon>Bacillati</taxon>
        <taxon>Bacillota</taxon>
        <taxon>Clostridia</taxon>
        <taxon>Eubacteriales</taxon>
        <taxon>Oscillospiraceae</taxon>
        <taxon>Congzhengia</taxon>
    </lineage>
</organism>
<proteinExistence type="inferred from homology"/>
<dbReference type="Gene3D" id="3.40.50.10420">
    <property type="entry name" value="NagB/RpiA/CoA transferase-like"/>
    <property type="match status" value="1"/>
</dbReference>
<dbReference type="NCBIfam" id="TIGR02727">
    <property type="entry name" value="MTHFS_bact"/>
    <property type="match status" value="1"/>
</dbReference>
<dbReference type="GO" id="GO:0030272">
    <property type="term" value="F:5-formyltetrahydrofolate cyclo-ligase activity"/>
    <property type="evidence" value="ECO:0007669"/>
    <property type="project" value="UniProtKB-EC"/>
</dbReference>
<accession>A0A926I021</accession>
<keyword evidence="5" id="KW-0460">Magnesium</keyword>
<keyword evidence="6" id="KW-0436">Ligase</keyword>
<dbReference type="InterPro" id="IPR002698">
    <property type="entry name" value="FTHF_cligase"/>
</dbReference>
<evidence type="ECO:0000256" key="1">
    <source>
        <dbReference type="ARBA" id="ARBA00010638"/>
    </source>
</evidence>
<dbReference type="EMBL" id="JACRSU010000004">
    <property type="protein sequence ID" value="MBC8541461.1"/>
    <property type="molecule type" value="Genomic_DNA"/>
</dbReference>
<dbReference type="GO" id="GO:0005524">
    <property type="term" value="F:ATP binding"/>
    <property type="evidence" value="ECO:0007669"/>
    <property type="project" value="UniProtKB-KW"/>
</dbReference>
<gene>
    <name evidence="6" type="ORF">H8698_10785</name>
</gene>
<dbReference type="PANTHER" id="PTHR23407">
    <property type="entry name" value="ATPASE INHIBITOR/5-FORMYLTETRAHYDROFOLATE CYCLO-LIGASE"/>
    <property type="match status" value="1"/>
</dbReference>
<dbReference type="InterPro" id="IPR037171">
    <property type="entry name" value="NagB/RpiA_transferase-like"/>
</dbReference>
<dbReference type="EC" id="6.3.3.2" evidence="5"/>
<dbReference type="PIRSF" id="PIRSF006806">
    <property type="entry name" value="FTHF_cligase"/>
    <property type="match status" value="1"/>
</dbReference>
<dbReference type="GO" id="GO:0035999">
    <property type="term" value="P:tetrahydrofolate interconversion"/>
    <property type="evidence" value="ECO:0007669"/>
    <property type="project" value="TreeGrafter"/>
</dbReference>
<comment type="cofactor">
    <cofactor evidence="5">
        <name>Mg(2+)</name>
        <dbReference type="ChEBI" id="CHEBI:18420"/>
    </cofactor>
</comment>
<evidence type="ECO:0000313" key="6">
    <source>
        <dbReference type="EMBL" id="MBC8541461.1"/>
    </source>
</evidence>
<name>A0A926I021_9FIRM</name>
<dbReference type="PANTHER" id="PTHR23407:SF1">
    <property type="entry name" value="5-FORMYLTETRAHYDROFOLATE CYCLO-LIGASE"/>
    <property type="match status" value="1"/>
</dbReference>
<dbReference type="SUPFAM" id="SSF100950">
    <property type="entry name" value="NagB/RpiA/CoA transferase-like"/>
    <property type="match status" value="1"/>
</dbReference>
<keyword evidence="3 4" id="KW-0067">ATP-binding</keyword>
<evidence type="ECO:0000256" key="5">
    <source>
        <dbReference type="RuleBase" id="RU361279"/>
    </source>
</evidence>
<comment type="caution">
    <text evidence="6">The sequence shown here is derived from an EMBL/GenBank/DDBJ whole genome shotgun (WGS) entry which is preliminary data.</text>
</comment>
<comment type="similarity">
    <text evidence="1 5">Belongs to the 5-formyltetrahydrofolate cyclo-ligase family.</text>
</comment>
<dbReference type="Proteomes" id="UP000611762">
    <property type="component" value="Unassembled WGS sequence"/>
</dbReference>
<keyword evidence="7" id="KW-1185">Reference proteome</keyword>
<feature type="binding site" evidence="4">
    <location>
        <position position="47"/>
    </location>
    <ligand>
        <name>substrate</name>
    </ligand>
</feature>
<evidence type="ECO:0000313" key="7">
    <source>
        <dbReference type="Proteomes" id="UP000611762"/>
    </source>
</evidence>
<keyword evidence="5" id="KW-0479">Metal-binding</keyword>
<dbReference type="Pfam" id="PF01812">
    <property type="entry name" value="5-FTHF_cyc-lig"/>
    <property type="match status" value="1"/>
</dbReference>